<dbReference type="Gene3D" id="1.25.40.10">
    <property type="entry name" value="Tetratricopeptide repeat domain"/>
    <property type="match status" value="2"/>
</dbReference>
<dbReference type="InterPro" id="IPR050469">
    <property type="entry name" value="Diguanylate_Cyclase"/>
</dbReference>
<dbReference type="PROSITE" id="PS50887">
    <property type="entry name" value="GGDEF"/>
    <property type="match status" value="1"/>
</dbReference>
<accession>A0A5B7ZQT2</accession>
<gene>
    <name evidence="6" type="ORF">FHQ07_09440</name>
</gene>
<dbReference type="Proteomes" id="UP000308149">
    <property type="component" value="Chromosome"/>
</dbReference>
<dbReference type="EMBL" id="CP040871">
    <property type="protein sequence ID" value="QDA57514.1"/>
    <property type="molecule type" value="Genomic_DNA"/>
</dbReference>
<dbReference type="Gene3D" id="3.30.70.270">
    <property type="match status" value="1"/>
</dbReference>
<proteinExistence type="predicted"/>
<organism evidence="6 7">
    <name type="scientific">Thermomonas aquatica</name>
    <dbReference type="NCBI Taxonomy" id="2202149"/>
    <lineage>
        <taxon>Bacteria</taxon>
        <taxon>Pseudomonadati</taxon>
        <taxon>Pseudomonadota</taxon>
        <taxon>Gammaproteobacteria</taxon>
        <taxon>Lysobacterales</taxon>
        <taxon>Lysobacteraceae</taxon>
        <taxon>Thermomonas</taxon>
    </lineage>
</organism>
<dbReference type="GO" id="GO:0052621">
    <property type="term" value="F:diguanylate cyclase activity"/>
    <property type="evidence" value="ECO:0007669"/>
    <property type="project" value="UniProtKB-EC"/>
</dbReference>
<dbReference type="PANTHER" id="PTHR45138:SF9">
    <property type="entry name" value="DIGUANYLATE CYCLASE DGCM-RELATED"/>
    <property type="match status" value="1"/>
</dbReference>
<name>A0A5B7ZQT2_9GAMM</name>
<dbReference type="FunFam" id="3.30.70.270:FF:000001">
    <property type="entry name" value="Diguanylate cyclase domain protein"/>
    <property type="match status" value="1"/>
</dbReference>
<dbReference type="SUPFAM" id="SSF55073">
    <property type="entry name" value="Nucleotide cyclase"/>
    <property type="match status" value="1"/>
</dbReference>
<feature type="domain" description="GGDEF" evidence="5">
    <location>
        <begin position="495"/>
        <end position="625"/>
    </location>
</feature>
<dbReference type="InterPro" id="IPR029787">
    <property type="entry name" value="Nucleotide_cyclase"/>
</dbReference>
<evidence type="ECO:0000256" key="2">
    <source>
        <dbReference type="ARBA" id="ARBA00012528"/>
    </source>
</evidence>
<dbReference type="AlphaFoldDB" id="A0A5B7ZQT2"/>
<comment type="cofactor">
    <cofactor evidence="1">
        <name>Mg(2+)</name>
        <dbReference type="ChEBI" id="CHEBI:18420"/>
    </cofactor>
</comment>
<dbReference type="InterPro" id="IPR000160">
    <property type="entry name" value="GGDEF_dom"/>
</dbReference>
<sequence>MAMLLAWPALACAFAAPHPGTDEPTSTRAAAFDATLRKVTGPESLDSSSDAYDADLERLRALLPADDPARDVRFRSVYCGSSKWKDIERGLEYSDTALKLARDARDPASEARAILCRTNYIQLTSGTQRGLPEVEKAIALLQEGQEPQLLAEALEMRGDLLSLLGEQAKAMLDFQRARAAYRQAGIDREVEPLMLSMAVAYRRMGDSEQAERLIRAALQRMQDRNDWEGVATYLIQLGFLQGESGSQDKAFATFREAERVARQHGDAYNRNAAMLGLAEAQIALGDPDGALAMLAQARAGFAADRDTSNDDMLLMLTGQALARQGQHTAAMERYRQALPLIERNGNDRYLAMLYKAQAASQEALGWTASALSDYKRYADLQLKLQGKMRLEQGRMLEYEYEIRRRDFENRQLRAEADSKQQEVATLEAVRRWQSLAIVLAALFVALLSSLAWRQWRKSRHLRDLTLLDPLTGIANRPGIEREAARALDASARNGTPLSLLMLDLDHFKSINDRYGHAAGDKVLRATAAVWQAQLRGRDPLGRIGGEEFVVVCPDTTLEQALLVAGRLREAAHGLRFDDIDPTLAVSVSIGAAQARKSGDSCDALIDRADAALYRAKQQGRDRVES</sequence>
<evidence type="ECO:0000259" key="5">
    <source>
        <dbReference type="PROSITE" id="PS50887"/>
    </source>
</evidence>
<protein>
    <recommendedName>
        <fullName evidence="2">diguanylate cyclase</fullName>
        <ecNumber evidence="2">2.7.7.65</ecNumber>
    </recommendedName>
</protein>
<dbReference type="InterPro" id="IPR043128">
    <property type="entry name" value="Rev_trsase/Diguanyl_cyclase"/>
</dbReference>
<evidence type="ECO:0000256" key="3">
    <source>
        <dbReference type="ARBA" id="ARBA00034247"/>
    </source>
</evidence>
<dbReference type="NCBIfam" id="TIGR00254">
    <property type="entry name" value="GGDEF"/>
    <property type="match status" value="1"/>
</dbReference>
<keyword evidence="4" id="KW-1133">Transmembrane helix</keyword>
<dbReference type="SUPFAM" id="SSF48452">
    <property type="entry name" value="TPR-like"/>
    <property type="match status" value="2"/>
</dbReference>
<evidence type="ECO:0000256" key="1">
    <source>
        <dbReference type="ARBA" id="ARBA00001946"/>
    </source>
</evidence>
<dbReference type="KEGG" id="thes:FHQ07_09440"/>
<keyword evidence="7" id="KW-1185">Reference proteome</keyword>
<dbReference type="EC" id="2.7.7.65" evidence="2"/>
<dbReference type="InterPro" id="IPR011990">
    <property type="entry name" value="TPR-like_helical_dom_sf"/>
</dbReference>
<dbReference type="Pfam" id="PF13424">
    <property type="entry name" value="TPR_12"/>
    <property type="match status" value="1"/>
</dbReference>
<dbReference type="CDD" id="cd01949">
    <property type="entry name" value="GGDEF"/>
    <property type="match status" value="1"/>
</dbReference>
<dbReference type="OrthoDB" id="6191081at2"/>
<comment type="catalytic activity">
    <reaction evidence="3">
        <text>2 GTP = 3',3'-c-di-GMP + 2 diphosphate</text>
        <dbReference type="Rhea" id="RHEA:24898"/>
        <dbReference type="ChEBI" id="CHEBI:33019"/>
        <dbReference type="ChEBI" id="CHEBI:37565"/>
        <dbReference type="ChEBI" id="CHEBI:58805"/>
        <dbReference type="EC" id="2.7.7.65"/>
    </reaction>
</comment>
<dbReference type="SMART" id="SM00028">
    <property type="entry name" value="TPR"/>
    <property type="match status" value="4"/>
</dbReference>
<feature type="transmembrane region" description="Helical" evidence="4">
    <location>
        <begin position="432"/>
        <end position="452"/>
    </location>
</feature>
<evidence type="ECO:0000256" key="4">
    <source>
        <dbReference type="SAM" id="Phobius"/>
    </source>
</evidence>
<keyword evidence="4" id="KW-0812">Transmembrane</keyword>
<dbReference type="PANTHER" id="PTHR45138">
    <property type="entry name" value="REGULATORY COMPONENTS OF SENSORY TRANSDUCTION SYSTEM"/>
    <property type="match status" value="1"/>
</dbReference>
<dbReference type="Pfam" id="PF00990">
    <property type="entry name" value="GGDEF"/>
    <property type="match status" value="1"/>
</dbReference>
<evidence type="ECO:0000313" key="6">
    <source>
        <dbReference type="EMBL" id="QDA57514.1"/>
    </source>
</evidence>
<keyword evidence="4" id="KW-0472">Membrane</keyword>
<evidence type="ECO:0000313" key="7">
    <source>
        <dbReference type="Proteomes" id="UP000308149"/>
    </source>
</evidence>
<dbReference type="SMART" id="SM00267">
    <property type="entry name" value="GGDEF"/>
    <property type="match status" value="1"/>
</dbReference>
<dbReference type="InterPro" id="IPR019734">
    <property type="entry name" value="TPR_rpt"/>
</dbReference>
<reference evidence="6 7" key="1">
    <citation type="submission" date="2019-06" db="EMBL/GenBank/DDBJ databases">
        <title>Thermomonas aquatica sp. nov., isolated from an industrial wastewater treatment plant.</title>
        <authorList>
            <person name="Jeon J.H."/>
            <person name="Park D.-S."/>
        </authorList>
    </citation>
    <scope>NUCLEOTIDE SEQUENCE [LARGE SCALE GENOMIC DNA]</scope>
    <source>
        <strain evidence="6 7">SY21</strain>
    </source>
</reference>